<name>A0A9D9DL38_9BACT</name>
<reference evidence="2" key="1">
    <citation type="submission" date="2020-10" db="EMBL/GenBank/DDBJ databases">
        <authorList>
            <person name="Gilroy R."/>
        </authorList>
    </citation>
    <scope>NUCLEOTIDE SEQUENCE</scope>
    <source>
        <strain evidence="2">15467</strain>
    </source>
</reference>
<feature type="domain" description="Phospholipid/glycerol acyltransferase" evidence="1">
    <location>
        <begin position="87"/>
        <end position="203"/>
    </location>
</feature>
<keyword evidence="2" id="KW-0012">Acyltransferase</keyword>
<reference evidence="2" key="2">
    <citation type="journal article" date="2021" name="PeerJ">
        <title>Extensive microbial diversity within the chicken gut microbiome revealed by metagenomics and culture.</title>
        <authorList>
            <person name="Gilroy R."/>
            <person name="Ravi A."/>
            <person name="Getino M."/>
            <person name="Pursley I."/>
            <person name="Horton D.L."/>
            <person name="Alikhan N.F."/>
            <person name="Baker D."/>
            <person name="Gharbi K."/>
            <person name="Hall N."/>
            <person name="Watson M."/>
            <person name="Adriaenssens E.M."/>
            <person name="Foster-Nyarko E."/>
            <person name="Jarju S."/>
            <person name="Secka A."/>
            <person name="Antonio M."/>
            <person name="Oren A."/>
            <person name="Chaudhuri R.R."/>
            <person name="La Ragione R."/>
            <person name="Hildebrand F."/>
            <person name="Pallen M.J."/>
        </authorList>
    </citation>
    <scope>NUCLEOTIDE SEQUENCE</scope>
    <source>
        <strain evidence="2">15467</strain>
    </source>
</reference>
<protein>
    <submittedName>
        <fullName evidence="2">Acyltransferase</fullName>
    </submittedName>
</protein>
<evidence type="ECO:0000313" key="2">
    <source>
        <dbReference type="EMBL" id="MBO8428638.1"/>
    </source>
</evidence>
<evidence type="ECO:0000259" key="1">
    <source>
        <dbReference type="SMART" id="SM00563"/>
    </source>
</evidence>
<organism evidence="2 3">
    <name type="scientific">Candidatus Egerieousia excrementavium</name>
    <dbReference type="NCBI Taxonomy" id="2840778"/>
    <lineage>
        <taxon>Bacteria</taxon>
        <taxon>Pseudomonadati</taxon>
        <taxon>Bacteroidota</taxon>
        <taxon>Bacteroidia</taxon>
        <taxon>Bacteroidales</taxon>
        <taxon>Candidatus Egerieousia</taxon>
    </lineage>
</organism>
<proteinExistence type="predicted"/>
<comment type="caution">
    <text evidence="2">The sequence shown here is derived from an EMBL/GenBank/DDBJ whole genome shotgun (WGS) entry which is preliminary data.</text>
</comment>
<accession>A0A9D9DL38</accession>
<dbReference type="Proteomes" id="UP000823635">
    <property type="component" value="Unassembled WGS sequence"/>
</dbReference>
<dbReference type="AlphaFoldDB" id="A0A9D9DL38"/>
<dbReference type="EMBL" id="JADINB010000038">
    <property type="protein sequence ID" value="MBO8428638.1"/>
    <property type="molecule type" value="Genomic_DNA"/>
</dbReference>
<evidence type="ECO:0000313" key="3">
    <source>
        <dbReference type="Proteomes" id="UP000823635"/>
    </source>
</evidence>
<keyword evidence="2" id="KW-0808">Transferase</keyword>
<dbReference type="GO" id="GO:0016746">
    <property type="term" value="F:acyltransferase activity"/>
    <property type="evidence" value="ECO:0007669"/>
    <property type="project" value="UniProtKB-KW"/>
</dbReference>
<gene>
    <name evidence="2" type="ORF">IAC68_01735</name>
</gene>
<sequence>MKEYSSDFSVDIDKVIAAKSQRIAKLMPGFVKSYIKRLIHQREINEILDANREFTGCEFVRNALSYMKISYKAKYVDEAAFGGGGRYIFVSNHPLGGLDGLVLMDLLGSRFGKIKFVVNDFLMYIKPLEPLFVPVNKVGNMGKEYVDPFHEAYASDAQILYFPAGLCSRKVKGEIRDVEWKKSFVKHAVKYGRQIVPIFFSGKNSNFFYRLANLRKRLGIKFNIEMCFLPDEMFRQTNSSFNVVIGEPVSIDPALHGREIDAVALQIRERAYSLGSLIEKKV</sequence>
<dbReference type="InterPro" id="IPR045746">
    <property type="entry name" value="ACT14924-like_Acyltransf_dom"/>
</dbReference>
<dbReference type="InterPro" id="IPR002123">
    <property type="entry name" value="Plipid/glycerol_acylTrfase"/>
</dbReference>
<dbReference type="SMART" id="SM00563">
    <property type="entry name" value="PlsC"/>
    <property type="match status" value="1"/>
</dbReference>
<dbReference type="Pfam" id="PF19576">
    <property type="entry name" value="Acyltransf_2"/>
    <property type="match status" value="1"/>
</dbReference>